<dbReference type="Proteomes" id="UP000593571">
    <property type="component" value="Unassembled WGS sequence"/>
</dbReference>
<dbReference type="AlphaFoldDB" id="A0A7J8E8R4"/>
<evidence type="ECO:0000256" key="1">
    <source>
        <dbReference type="SAM" id="MobiDB-lite"/>
    </source>
</evidence>
<evidence type="ECO:0000313" key="3">
    <source>
        <dbReference type="Proteomes" id="UP000593571"/>
    </source>
</evidence>
<proteinExistence type="predicted"/>
<keyword evidence="3" id="KW-1185">Reference proteome</keyword>
<accession>A0A7J8E8R4</accession>
<evidence type="ECO:0000313" key="2">
    <source>
        <dbReference type="EMBL" id="KAF6431783.1"/>
    </source>
</evidence>
<reference evidence="2 3" key="1">
    <citation type="journal article" date="2020" name="Nature">
        <title>Six reference-quality genomes reveal evolution of bat adaptations.</title>
        <authorList>
            <person name="Jebb D."/>
            <person name="Huang Z."/>
            <person name="Pippel M."/>
            <person name="Hughes G.M."/>
            <person name="Lavrichenko K."/>
            <person name="Devanna P."/>
            <person name="Winkler S."/>
            <person name="Jermiin L.S."/>
            <person name="Skirmuntt E.C."/>
            <person name="Katzourakis A."/>
            <person name="Burkitt-Gray L."/>
            <person name="Ray D.A."/>
            <person name="Sullivan K.A.M."/>
            <person name="Roscito J.G."/>
            <person name="Kirilenko B.M."/>
            <person name="Davalos L.M."/>
            <person name="Corthals A.P."/>
            <person name="Power M.L."/>
            <person name="Jones G."/>
            <person name="Ransome R.D."/>
            <person name="Dechmann D.K.N."/>
            <person name="Locatelli A.G."/>
            <person name="Puechmaille S.J."/>
            <person name="Fedrigo O."/>
            <person name="Jarvis E.D."/>
            <person name="Hiller M."/>
            <person name="Vernes S.C."/>
            <person name="Myers E.W."/>
            <person name="Teeling E.C."/>
        </authorList>
    </citation>
    <scope>NUCLEOTIDE SEQUENCE [LARGE SCALE GENOMIC DNA]</scope>
    <source>
        <strain evidence="2">MRouAeg1</strain>
        <tissue evidence="2">Muscle</tissue>
    </source>
</reference>
<name>A0A7J8E8R4_ROUAE</name>
<protein>
    <submittedName>
        <fullName evidence="2">Uncharacterized protein</fullName>
    </submittedName>
</protein>
<feature type="compositionally biased region" description="Gly residues" evidence="1">
    <location>
        <begin position="24"/>
        <end position="36"/>
    </location>
</feature>
<sequence length="135" mass="13718">MRRCTVPADGDLSLSLWGQLSGQLSGGPREGAGGDRGTGRLDRGRSTGLHSSSLRRRAGVCRALAGGLGSGPCGAPANNTEAAVSSGSLFGSHTPALRHVLRLRNEPPSLGYSQGKGQVGISFEGTSVKELACGF</sequence>
<feature type="region of interest" description="Disordered" evidence="1">
    <location>
        <begin position="19"/>
        <end position="54"/>
    </location>
</feature>
<organism evidence="2 3">
    <name type="scientific">Rousettus aegyptiacus</name>
    <name type="common">Egyptian fruit bat</name>
    <name type="synonym">Pteropus aegyptiacus</name>
    <dbReference type="NCBI Taxonomy" id="9407"/>
    <lineage>
        <taxon>Eukaryota</taxon>
        <taxon>Metazoa</taxon>
        <taxon>Chordata</taxon>
        <taxon>Craniata</taxon>
        <taxon>Vertebrata</taxon>
        <taxon>Euteleostomi</taxon>
        <taxon>Mammalia</taxon>
        <taxon>Eutheria</taxon>
        <taxon>Laurasiatheria</taxon>
        <taxon>Chiroptera</taxon>
        <taxon>Yinpterochiroptera</taxon>
        <taxon>Pteropodoidea</taxon>
        <taxon>Pteropodidae</taxon>
        <taxon>Rousettinae</taxon>
        <taxon>Rousettus</taxon>
    </lineage>
</organism>
<comment type="caution">
    <text evidence="2">The sequence shown here is derived from an EMBL/GenBank/DDBJ whole genome shotgun (WGS) entry which is preliminary data.</text>
</comment>
<gene>
    <name evidence="2" type="ORF">HJG63_008258</name>
</gene>
<dbReference type="EMBL" id="JACASE010000010">
    <property type="protein sequence ID" value="KAF6431783.1"/>
    <property type="molecule type" value="Genomic_DNA"/>
</dbReference>